<dbReference type="GO" id="GO:0070936">
    <property type="term" value="P:protein K48-linked ubiquitination"/>
    <property type="evidence" value="ECO:0007669"/>
    <property type="project" value="TreeGrafter"/>
</dbReference>
<dbReference type="Proteomes" id="UP000646548">
    <property type="component" value="Unassembled WGS sequence"/>
</dbReference>
<dbReference type="AlphaFoldDB" id="A0A834FSM0"/>
<protein>
    <submittedName>
        <fullName evidence="1">F-box only protein 38</fullName>
    </submittedName>
</protein>
<dbReference type="EMBL" id="WKFB01000011">
    <property type="protein sequence ID" value="KAF6739251.1"/>
    <property type="molecule type" value="Genomic_DNA"/>
</dbReference>
<dbReference type="GO" id="GO:0005634">
    <property type="term" value="C:nucleus"/>
    <property type="evidence" value="ECO:0007669"/>
    <property type="project" value="TreeGrafter"/>
</dbReference>
<reference evidence="1" key="1">
    <citation type="journal article" name="BMC Genomics">
        <title>Long-read sequencing and de novo genome assembly of marine medaka (Oryzias melastigma).</title>
        <authorList>
            <person name="Liang P."/>
            <person name="Saqib H.S.A."/>
            <person name="Ni X."/>
            <person name="Shen Y."/>
        </authorList>
    </citation>
    <scope>NUCLEOTIDE SEQUENCE</scope>
    <source>
        <strain evidence="1">Bigg-433</strain>
    </source>
</reference>
<evidence type="ECO:0000313" key="2">
    <source>
        <dbReference type="Proteomes" id="UP000646548"/>
    </source>
</evidence>
<dbReference type="GO" id="GO:0005737">
    <property type="term" value="C:cytoplasm"/>
    <property type="evidence" value="ECO:0007669"/>
    <property type="project" value="TreeGrafter"/>
</dbReference>
<dbReference type="GO" id="GO:0031146">
    <property type="term" value="P:SCF-dependent proteasomal ubiquitin-dependent protein catabolic process"/>
    <property type="evidence" value="ECO:0007669"/>
    <property type="project" value="InterPro"/>
</dbReference>
<proteinExistence type="predicted"/>
<dbReference type="PANTHER" id="PTHR14753">
    <property type="entry name" value="F-BOX ONLY PROTEIN 38"/>
    <property type="match status" value="1"/>
</dbReference>
<sequence>MEQVLDQILRTPPERNRIIYMRPMHQIDSVALERQLFQGPYPYHIAIVHEFSNPPNIRNKVRIRSWMDTIANISQELIKYEFFPEATRSEEDVKKYSQYPWGRDIYTLEGMVDGAPYSMTTDFPGCELSEPPTRTATPAATLKTSESSEYLSPHPAGAVKVLALKLPLSAATIYAPRRKGQLSADICMETIGEEISERRQSRKAVFQRVAVVFLHHWDTPGEPVEDDYI</sequence>
<dbReference type="PANTHER" id="PTHR14753:SF3">
    <property type="entry name" value="F-BOX ONLY PROTEIN 38"/>
    <property type="match status" value="1"/>
</dbReference>
<name>A0A834FSM0_ORYME</name>
<gene>
    <name evidence="1" type="ORF">FQA47_018140</name>
</gene>
<organism evidence="1 2">
    <name type="scientific">Oryzias melastigma</name>
    <name type="common">Marine medaka</name>
    <dbReference type="NCBI Taxonomy" id="30732"/>
    <lineage>
        <taxon>Eukaryota</taxon>
        <taxon>Metazoa</taxon>
        <taxon>Chordata</taxon>
        <taxon>Craniata</taxon>
        <taxon>Vertebrata</taxon>
        <taxon>Euteleostomi</taxon>
        <taxon>Actinopterygii</taxon>
        <taxon>Neopterygii</taxon>
        <taxon>Teleostei</taxon>
        <taxon>Neoteleostei</taxon>
        <taxon>Acanthomorphata</taxon>
        <taxon>Ovalentaria</taxon>
        <taxon>Atherinomorphae</taxon>
        <taxon>Beloniformes</taxon>
        <taxon>Adrianichthyidae</taxon>
        <taxon>Oryziinae</taxon>
        <taxon>Oryzias</taxon>
    </lineage>
</organism>
<accession>A0A834FSM0</accession>
<dbReference type="InterPro" id="IPR042354">
    <property type="entry name" value="FBX38"/>
</dbReference>
<comment type="caution">
    <text evidence="1">The sequence shown here is derived from an EMBL/GenBank/DDBJ whole genome shotgun (WGS) entry which is preliminary data.</text>
</comment>
<evidence type="ECO:0000313" key="1">
    <source>
        <dbReference type="EMBL" id="KAF6739251.1"/>
    </source>
</evidence>